<name>A0A1Y2GKN5_9FUNG</name>
<dbReference type="GeneID" id="33572910"/>
<dbReference type="AlphaFoldDB" id="A0A1Y2GKN5"/>
<sequence>MFWQQRPIVLPWFASLGVLAAGRLLKSSSLYHATACTSQASSCSRIPSFRYFSFELGAMQAVSGSKKHYDSAPHHRIVRAGCGHGHGLEQEVRMK</sequence>
<gene>
    <name evidence="1" type="ORF">BCR41DRAFT_89397</name>
</gene>
<dbReference type="RefSeq" id="XP_021880607.1">
    <property type="nucleotide sequence ID" value="XM_022031069.1"/>
</dbReference>
<evidence type="ECO:0000313" key="2">
    <source>
        <dbReference type="Proteomes" id="UP000193648"/>
    </source>
</evidence>
<dbReference type="EMBL" id="MCFF01000022">
    <property type="protein sequence ID" value="ORZ13823.1"/>
    <property type="molecule type" value="Genomic_DNA"/>
</dbReference>
<proteinExistence type="predicted"/>
<comment type="caution">
    <text evidence="1">The sequence shown here is derived from an EMBL/GenBank/DDBJ whole genome shotgun (WGS) entry which is preliminary data.</text>
</comment>
<keyword evidence="2" id="KW-1185">Reference proteome</keyword>
<reference evidence="1 2" key="1">
    <citation type="submission" date="2016-07" db="EMBL/GenBank/DDBJ databases">
        <title>Pervasive Adenine N6-methylation of Active Genes in Fungi.</title>
        <authorList>
            <consortium name="DOE Joint Genome Institute"/>
            <person name="Mondo S.J."/>
            <person name="Dannebaum R.O."/>
            <person name="Kuo R.C."/>
            <person name="Labutti K."/>
            <person name="Haridas S."/>
            <person name="Kuo A."/>
            <person name="Salamov A."/>
            <person name="Ahrendt S.R."/>
            <person name="Lipzen A."/>
            <person name="Sullivan W."/>
            <person name="Andreopoulos W.B."/>
            <person name="Clum A."/>
            <person name="Lindquist E."/>
            <person name="Daum C."/>
            <person name="Ramamoorthy G.K."/>
            <person name="Gryganskyi A."/>
            <person name="Culley D."/>
            <person name="Magnuson J.K."/>
            <person name="James T.Y."/>
            <person name="O'Malley M.A."/>
            <person name="Stajich J.E."/>
            <person name="Spatafora J.W."/>
            <person name="Visel A."/>
            <person name="Grigoriev I.V."/>
        </authorList>
    </citation>
    <scope>NUCLEOTIDE SEQUENCE [LARGE SCALE GENOMIC DNA]</scope>
    <source>
        <strain evidence="1 2">NRRL 3116</strain>
    </source>
</reference>
<dbReference type="Proteomes" id="UP000193648">
    <property type="component" value="Unassembled WGS sequence"/>
</dbReference>
<dbReference type="InParanoid" id="A0A1Y2GKN5"/>
<organism evidence="1 2">
    <name type="scientific">Lobosporangium transversale</name>
    <dbReference type="NCBI Taxonomy" id="64571"/>
    <lineage>
        <taxon>Eukaryota</taxon>
        <taxon>Fungi</taxon>
        <taxon>Fungi incertae sedis</taxon>
        <taxon>Mucoromycota</taxon>
        <taxon>Mortierellomycotina</taxon>
        <taxon>Mortierellomycetes</taxon>
        <taxon>Mortierellales</taxon>
        <taxon>Mortierellaceae</taxon>
        <taxon>Lobosporangium</taxon>
    </lineage>
</organism>
<protein>
    <submittedName>
        <fullName evidence="1">Uncharacterized protein</fullName>
    </submittedName>
</protein>
<accession>A0A1Y2GKN5</accession>
<evidence type="ECO:0000313" key="1">
    <source>
        <dbReference type="EMBL" id="ORZ13823.1"/>
    </source>
</evidence>